<accession>A0A511YIB3</accession>
<proteinExistence type="predicted"/>
<evidence type="ECO:0008006" key="4">
    <source>
        <dbReference type="Google" id="ProtNLM"/>
    </source>
</evidence>
<feature type="chain" id="PRO_5021767258" description="DUF4595 domain-containing protein" evidence="1">
    <location>
        <begin position="21"/>
        <end position="283"/>
    </location>
</feature>
<dbReference type="EMBL" id="BJYJ01000002">
    <property type="protein sequence ID" value="GEN74923.1"/>
    <property type="molecule type" value="Genomic_DNA"/>
</dbReference>
<dbReference type="OrthoDB" id="1271983at2"/>
<evidence type="ECO:0000313" key="3">
    <source>
        <dbReference type="Proteomes" id="UP000321863"/>
    </source>
</evidence>
<name>A0A511YIB3_9FLAO</name>
<gene>
    <name evidence="2" type="ORF">CHA01nite_06630</name>
</gene>
<keyword evidence="1" id="KW-0732">Signal</keyword>
<keyword evidence="3" id="KW-1185">Reference proteome</keyword>
<comment type="caution">
    <text evidence="2">The sequence shown here is derived from an EMBL/GenBank/DDBJ whole genome shotgun (WGS) entry which is preliminary data.</text>
</comment>
<evidence type="ECO:0000256" key="1">
    <source>
        <dbReference type="SAM" id="SignalP"/>
    </source>
</evidence>
<dbReference type="PROSITE" id="PS51257">
    <property type="entry name" value="PROKAR_LIPOPROTEIN"/>
    <property type="match status" value="1"/>
</dbReference>
<evidence type="ECO:0000313" key="2">
    <source>
        <dbReference type="EMBL" id="GEN74923.1"/>
    </source>
</evidence>
<dbReference type="Proteomes" id="UP000321863">
    <property type="component" value="Unassembled WGS sequence"/>
</dbReference>
<feature type="signal peptide" evidence="1">
    <location>
        <begin position="1"/>
        <end position="20"/>
    </location>
</feature>
<dbReference type="RefSeq" id="WP_146939812.1">
    <property type="nucleotide sequence ID" value="NZ_BJYJ01000002.1"/>
</dbReference>
<reference evidence="2 3" key="1">
    <citation type="submission" date="2019-07" db="EMBL/GenBank/DDBJ databases">
        <title>Whole genome shotgun sequence of Chryseobacterium hagamense NBRC 105253.</title>
        <authorList>
            <person name="Hosoyama A."/>
            <person name="Uohara A."/>
            <person name="Ohji S."/>
            <person name="Ichikawa N."/>
        </authorList>
    </citation>
    <scope>NUCLEOTIDE SEQUENCE [LARGE SCALE GENOMIC DNA]</scope>
    <source>
        <strain evidence="2 3">NBRC 105253</strain>
    </source>
</reference>
<sequence>MIKKYFLSSLAALALGFVVSCDNTTEDPPNQNKNNTSTATITGPRILSRVNNGSKDLEEYITSGGMLSQVYVRDAGSSNATLSTVTYTGSTISQIKIQDNVNPHVTDNTYALTYTSGKLSAFTMDQTIMGSANHSDFTVYYDAAGTLYRIVEKKKVGGSASYSFYNEMKFTYSAGNIVKLDYIRMLMSGGNPDTSTASTMVYYFDNYDSKINPYTTLPKEYFMVASTMTQVNGSMLSANNVGKVTMQSPAGPQISYPKGYLYDSQNYPVSDLGQLVKYIYKAL</sequence>
<protein>
    <recommendedName>
        <fullName evidence="4">DUF4595 domain-containing protein</fullName>
    </recommendedName>
</protein>
<organism evidence="2 3">
    <name type="scientific">Chryseobacterium hagamense</name>
    <dbReference type="NCBI Taxonomy" id="395935"/>
    <lineage>
        <taxon>Bacteria</taxon>
        <taxon>Pseudomonadati</taxon>
        <taxon>Bacteroidota</taxon>
        <taxon>Flavobacteriia</taxon>
        <taxon>Flavobacteriales</taxon>
        <taxon>Weeksellaceae</taxon>
        <taxon>Chryseobacterium group</taxon>
        <taxon>Chryseobacterium</taxon>
    </lineage>
</organism>
<dbReference type="AlphaFoldDB" id="A0A511YIB3"/>